<dbReference type="Proteomes" id="UP000298493">
    <property type="component" value="Unassembled WGS sequence"/>
</dbReference>
<evidence type="ECO:0000313" key="1">
    <source>
        <dbReference type="EMBL" id="TID20013.1"/>
    </source>
</evidence>
<gene>
    <name evidence="1" type="ORF">E6O75_ATG07473</name>
</gene>
<evidence type="ECO:0000313" key="2">
    <source>
        <dbReference type="Proteomes" id="UP000298493"/>
    </source>
</evidence>
<proteinExistence type="predicted"/>
<keyword evidence="2" id="KW-1185">Reference proteome</keyword>
<dbReference type="EMBL" id="SNSC02000011">
    <property type="protein sequence ID" value="TID20013.1"/>
    <property type="molecule type" value="Genomic_DNA"/>
</dbReference>
<dbReference type="AlphaFoldDB" id="A0A4Z1P1H2"/>
<name>A0A4Z1P1H2_9PEZI</name>
<accession>A0A4Z1P1H2</accession>
<reference evidence="1 2" key="1">
    <citation type="submission" date="2019-04" db="EMBL/GenBank/DDBJ databases">
        <title>High contiguity whole genome sequence and gene annotation resource for two Venturia nashicola isolates.</title>
        <authorList>
            <person name="Prokchorchik M."/>
            <person name="Won K."/>
            <person name="Lee Y."/>
            <person name="Choi E.D."/>
            <person name="Segonzac C."/>
            <person name="Sohn K.H."/>
        </authorList>
    </citation>
    <scope>NUCLEOTIDE SEQUENCE [LARGE SCALE GENOMIC DNA]</scope>
    <source>
        <strain evidence="1 2">PRI2</strain>
    </source>
</reference>
<sequence>MMKLTNTQPYPEKADVRHNSGYGIRSVKSILILPKRLSSVQPQKYLHVLLQLTFLETSPGNTPQYKNSIPLSSKRSNLTTYPGKSAFSITCMTPRSLSFTFMVLTELMYGRPNPLSVTNEGDFVLKAMHNFLGETPHLIAIAQVAGMHSNLEAPTSYTNPAVISLIFLWKIEYMAMARDVGGSSYAVAIEMASDMNLKTFKYMAVSAPGHTLLEPNKSSLTHSTTSVSTLVIPFASSDLPSCPSLPNNTITDGDLAGSMIAFPTLYKKSSFWSSLSGSRILAMTGSSTFTEAMYGHLVGLKLTTGPLSMNSYLNIGLNVPMHTLGYTFAMG</sequence>
<organism evidence="1 2">
    <name type="scientific">Venturia nashicola</name>
    <dbReference type="NCBI Taxonomy" id="86259"/>
    <lineage>
        <taxon>Eukaryota</taxon>
        <taxon>Fungi</taxon>
        <taxon>Dikarya</taxon>
        <taxon>Ascomycota</taxon>
        <taxon>Pezizomycotina</taxon>
        <taxon>Dothideomycetes</taxon>
        <taxon>Pleosporomycetidae</taxon>
        <taxon>Venturiales</taxon>
        <taxon>Venturiaceae</taxon>
        <taxon>Venturia</taxon>
    </lineage>
</organism>
<comment type="caution">
    <text evidence="1">The sequence shown here is derived from an EMBL/GenBank/DDBJ whole genome shotgun (WGS) entry which is preliminary data.</text>
</comment>
<protein>
    <submittedName>
        <fullName evidence="1">Uncharacterized protein</fullName>
    </submittedName>
</protein>